<dbReference type="PANTHER" id="PTHR43273">
    <property type="entry name" value="ANAEROBIC SULFATASE-MATURATING ENZYME HOMOLOG ASLB-RELATED"/>
    <property type="match status" value="1"/>
</dbReference>
<evidence type="ECO:0000256" key="1">
    <source>
        <dbReference type="ARBA" id="ARBA00022691"/>
    </source>
</evidence>
<comment type="similarity">
    <text evidence="5">Belongs to the radical SAM superfamily. Anaerobic sulfatase-maturating enzyme family.</text>
</comment>
<dbReference type="PANTHER" id="PTHR43273:SF3">
    <property type="entry name" value="ANAEROBIC SULFATASE-MATURATING ENZYME HOMOLOG ASLB-RELATED"/>
    <property type="match status" value="1"/>
</dbReference>
<dbReference type="Gene3D" id="3.20.20.70">
    <property type="entry name" value="Aldolase class I"/>
    <property type="match status" value="1"/>
</dbReference>
<dbReference type="PROSITE" id="PS51918">
    <property type="entry name" value="RADICAL_SAM"/>
    <property type="match status" value="1"/>
</dbReference>
<evidence type="ECO:0000256" key="3">
    <source>
        <dbReference type="ARBA" id="ARBA00023004"/>
    </source>
</evidence>
<dbReference type="GO" id="GO:0016491">
    <property type="term" value="F:oxidoreductase activity"/>
    <property type="evidence" value="ECO:0007669"/>
    <property type="project" value="InterPro"/>
</dbReference>
<name>A0A0S7BS05_9CHLR</name>
<evidence type="ECO:0000259" key="6">
    <source>
        <dbReference type="PROSITE" id="PS51918"/>
    </source>
</evidence>
<gene>
    <name evidence="7" type="ORF">ATC1_131195</name>
</gene>
<dbReference type="CDD" id="cd01335">
    <property type="entry name" value="Radical_SAM"/>
    <property type="match status" value="1"/>
</dbReference>
<keyword evidence="2" id="KW-0479">Metal-binding</keyword>
<dbReference type="InterPro" id="IPR013785">
    <property type="entry name" value="Aldolase_TIM"/>
</dbReference>
<organism evidence="7">
    <name type="scientific">Flexilinea flocculi</name>
    <dbReference type="NCBI Taxonomy" id="1678840"/>
    <lineage>
        <taxon>Bacteria</taxon>
        <taxon>Bacillati</taxon>
        <taxon>Chloroflexota</taxon>
        <taxon>Anaerolineae</taxon>
        <taxon>Anaerolineales</taxon>
        <taxon>Anaerolineaceae</taxon>
        <taxon>Flexilinea</taxon>
    </lineage>
</organism>
<dbReference type="GO" id="GO:0051536">
    <property type="term" value="F:iron-sulfur cluster binding"/>
    <property type="evidence" value="ECO:0007669"/>
    <property type="project" value="UniProtKB-KW"/>
</dbReference>
<dbReference type="SUPFAM" id="SSF102114">
    <property type="entry name" value="Radical SAM enzymes"/>
    <property type="match status" value="1"/>
</dbReference>
<evidence type="ECO:0000256" key="5">
    <source>
        <dbReference type="ARBA" id="ARBA00023601"/>
    </source>
</evidence>
<evidence type="ECO:0000256" key="2">
    <source>
        <dbReference type="ARBA" id="ARBA00022723"/>
    </source>
</evidence>
<sequence length="463" mass="51916">MDESVMESVAISIQKGFFFQQIQTCDLPIFMHEYKGHTLFYTPGLLIAASPDQASQLIFDLHNPNPRSVYARQIRQKAEMAVSQFDLQHRISTFTPYCLTLYTSTDCNLDCCYCYSGSKEHTSSVNLDLIAIRKGAGIVAEKCKKASLPMSVVFHGGGEPLIDPRLPKIWNCIHEIADIYNVKISSYIATNGVVSEKAAKWAAAHIDQIGLSCDGYPDIQNRQRSGRNGDQTSPMIERTARILHDEKKKIIIRATITKESCSQIPEIIRYFCDTLHADEIHLEPVFDGLDSERVNGFSIRDAEYFCSQFVKGNELAAKKGATVEFSGSRLNEIHGRYCQIFRHVLQIVPGGGISTCFKTIDRNTAKNGGSLMGDIHDSDVNLLQLSEISRKLSMDDPACLYCFNRFHCSRGCPDICPLAGSEDYGSFRCRINKIMTGYSLLKFTDDFLLPMISEHEIIGMEIH</sequence>
<dbReference type="SFLD" id="SFLDS00029">
    <property type="entry name" value="Radical_SAM"/>
    <property type="match status" value="1"/>
</dbReference>
<dbReference type="EMBL" id="DF968181">
    <property type="protein sequence ID" value="GAP41211.1"/>
    <property type="molecule type" value="Genomic_DNA"/>
</dbReference>
<dbReference type="Proteomes" id="UP000053370">
    <property type="component" value="Unassembled WGS sequence"/>
</dbReference>
<evidence type="ECO:0000256" key="4">
    <source>
        <dbReference type="ARBA" id="ARBA00023014"/>
    </source>
</evidence>
<dbReference type="SFLD" id="SFLDG01067">
    <property type="entry name" value="SPASM/twitch_domain_containing"/>
    <property type="match status" value="1"/>
</dbReference>
<dbReference type="Pfam" id="PF04055">
    <property type="entry name" value="Radical_SAM"/>
    <property type="match status" value="1"/>
</dbReference>
<keyword evidence="3" id="KW-0408">Iron</keyword>
<evidence type="ECO:0000313" key="7">
    <source>
        <dbReference type="EMBL" id="GAP41211.1"/>
    </source>
</evidence>
<keyword evidence="8" id="KW-1185">Reference proteome</keyword>
<proteinExistence type="inferred from homology"/>
<evidence type="ECO:0000313" key="8">
    <source>
        <dbReference type="Proteomes" id="UP000053370"/>
    </source>
</evidence>
<dbReference type="STRING" id="1678840.ATC1_131195"/>
<dbReference type="GO" id="GO:0046872">
    <property type="term" value="F:metal ion binding"/>
    <property type="evidence" value="ECO:0007669"/>
    <property type="project" value="UniProtKB-KW"/>
</dbReference>
<dbReference type="RefSeq" id="WP_082174766.1">
    <property type="nucleotide sequence ID" value="NZ_DF968181.1"/>
</dbReference>
<feature type="domain" description="Radical SAM core" evidence="6">
    <location>
        <begin position="93"/>
        <end position="336"/>
    </location>
</feature>
<protein>
    <submittedName>
        <fullName evidence="7">Sulfatase maturation enzyme AslB, radical SAM superfamily</fullName>
    </submittedName>
</protein>
<accession>A0A0S7BS05</accession>
<dbReference type="InterPro" id="IPR058240">
    <property type="entry name" value="rSAM_sf"/>
</dbReference>
<reference evidence="7" key="1">
    <citation type="journal article" date="2015" name="Genome Announc.">
        <title>Draft Genome Sequence of Anaerolineae Strain TC1, a Novel Isolate from a Methanogenic Wastewater Treatment System.</title>
        <authorList>
            <person name="Matsuura N."/>
            <person name="Tourlousse D.M."/>
            <person name="Sun L."/>
            <person name="Toyonaga M."/>
            <person name="Kuroda K."/>
            <person name="Ohashi A."/>
            <person name="Cruz R."/>
            <person name="Yamaguchi T."/>
            <person name="Sekiguchi Y."/>
        </authorList>
    </citation>
    <scope>NUCLEOTIDE SEQUENCE [LARGE SCALE GENOMIC DNA]</scope>
    <source>
        <strain evidence="7">TC1</strain>
    </source>
</reference>
<keyword evidence="4" id="KW-0411">Iron-sulfur</keyword>
<dbReference type="OrthoDB" id="9808591at2"/>
<dbReference type="InterPro" id="IPR007197">
    <property type="entry name" value="rSAM"/>
</dbReference>
<dbReference type="AlphaFoldDB" id="A0A0S7BS05"/>
<keyword evidence="1" id="KW-0949">S-adenosyl-L-methionine</keyword>
<dbReference type="InterPro" id="IPR023867">
    <property type="entry name" value="Sulphatase_maturase_rSAM"/>
</dbReference>